<feature type="compositionally biased region" description="Low complexity" evidence="2">
    <location>
        <begin position="226"/>
        <end position="260"/>
    </location>
</feature>
<dbReference type="InterPro" id="IPR036390">
    <property type="entry name" value="WH_DNA-bd_sf"/>
</dbReference>
<dbReference type="GO" id="GO:0000786">
    <property type="term" value="C:nucleosome"/>
    <property type="evidence" value="ECO:0007669"/>
    <property type="project" value="InterPro"/>
</dbReference>
<dbReference type="Pfam" id="PF00538">
    <property type="entry name" value="Linker_histone"/>
    <property type="match status" value="1"/>
</dbReference>
<feature type="compositionally biased region" description="Polar residues" evidence="2">
    <location>
        <begin position="565"/>
        <end position="577"/>
    </location>
</feature>
<sequence>MFRLGLSRATGPRRLSAGARLYSSTKQDSRKSPFSKVEVEDDTARDFRPPWVYRASGFLIYTTIPIAVLYCVLFVDYGEREHVFSPIRRWAQGYKDSLFSLSPEEAALVRRQNEPRDETTQPGIMQTTSGPPFTYPSIQSAYQPLTDSEIYAIKKQYLCLLPPPQVIDICLTFEAHAPLHVKSSIWPYDIRAEIAVILAKKAHEPKAQTPGVEQAATEEASKAKTPQPDASASKPSSPTPSVAAGPSVASPSQSSVTQSPAQPPLPSAVHYPHQPYYHPSYPHASYYTPHTTYGYPHAYPPYPPPTPVPYPSNQPSQPSPFTTAPIAHAPHPPPEQRPPLPPPPPPLNAVDDLPSYEEMIVEALIDCGDPEGCAPKALFSWMAMHYPLQTNFRPSASQALQKAFKRGRLEKGNNGKYRLNDNWEGGNTSRRTTRRPQTLSQATTPGPQASPSASSPFTHVPLIPHGSQMRPPPPGQPPGYPGYPYGYYYQGTSSVPGAAPSNTGQQVPSAQKQISEQADHETGEGSDAWEAAQNILKAINFGQLLRMPEEEAADGTGTASTSAERQSVPSNEMNDSQAAPATDDCATTASVLQVQLNGEERAALQAQLALLAAQLAELTEVSEDELSQDLNAIQGEDAAVAAGVLEGTGSGGNTEDESDNMDVVEIPMTSLAA</sequence>
<reference evidence="6" key="2">
    <citation type="submission" date="2015-01" db="EMBL/GenBank/DDBJ databases">
        <title>Evolutionary Origins and Diversification of the Mycorrhizal Mutualists.</title>
        <authorList>
            <consortium name="DOE Joint Genome Institute"/>
            <consortium name="Mycorrhizal Genomics Consortium"/>
            <person name="Kohler A."/>
            <person name="Kuo A."/>
            <person name="Nagy L.G."/>
            <person name="Floudas D."/>
            <person name="Copeland A."/>
            <person name="Barry K.W."/>
            <person name="Cichocki N."/>
            <person name="Veneault-Fourrey C."/>
            <person name="LaButti K."/>
            <person name="Lindquist E.A."/>
            <person name="Lipzen A."/>
            <person name="Lundell T."/>
            <person name="Morin E."/>
            <person name="Murat C."/>
            <person name="Riley R."/>
            <person name="Ohm R."/>
            <person name="Sun H."/>
            <person name="Tunlid A."/>
            <person name="Henrissat B."/>
            <person name="Grigoriev I.V."/>
            <person name="Hibbett D.S."/>
            <person name="Martin F."/>
        </authorList>
    </citation>
    <scope>NUCLEOTIDE SEQUENCE [LARGE SCALE GENOMIC DNA]</scope>
    <source>
        <strain evidence="6">Foug A</strain>
    </source>
</reference>
<feature type="compositionally biased region" description="Polar residues" evidence="2">
    <location>
        <begin position="425"/>
        <end position="441"/>
    </location>
</feature>
<feature type="compositionally biased region" description="Basic and acidic residues" evidence="2">
    <location>
        <begin position="407"/>
        <end position="421"/>
    </location>
</feature>
<feature type="domain" description="H15" evidence="4">
    <location>
        <begin position="352"/>
        <end position="421"/>
    </location>
</feature>
<feature type="region of interest" description="Disordered" evidence="2">
    <location>
        <begin position="496"/>
        <end position="527"/>
    </location>
</feature>
<evidence type="ECO:0000256" key="1">
    <source>
        <dbReference type="ARBA" id="ARBA00020833"/>
    </source>
</evidence>
<proteinExistence type="predicted"/>
<protein>
    <recommendedName>
        <fullName evidence="1">Histone H1</fullName>
    </recommendedName>
</protein>
<dbReference type="GO" id="GO:0006334">
    <property type="term" value="P:nucleosome assembly"/>
    <property type="evidence" value="ECO:0007669"/>
    <property type="project" value="InterPro"/>
</dbReference>
<dbReference type="EMBL" id="KN822046">
    <property type="protein sequence ID" value="KIM61989.1"/>
    <property type="molecule type" value="Genomic_DNA"/>
</dbReference>
<dbReference type="OrthoDB" id="5863171at2759"/>
<feature type="region of interest" description="Disordered" evidence="2">
    <location>
        <begin position="405"/>
        <end position="482"/>
    </location>
</feature>
<feature type="transmembrane region" description="Helical" evidence="3">
    <location>
        <begin position="58"/>
        <end position="78"/>
    </location>
</feature>
<evidence type="ECO:0000256" key="3">
    <source>
        <dbReference type="SAM" id="Phobius"/>
    </source>
</evidence>
<evidence type="ECO:0000313" key="6">
    <source>
        <dbReference type="Proteomes" id="UP000053989"/>
    </source>
</evidence>
<name>A0A0C3E0G5_9AGAM</name>
<evidence type="ECO:0000313" key="5">
    <source>
        <dbReference type="EMBL" id="KIM61989.1"/>
    </source>
</evidence>
<feature type="region of interest" description="Disordered" evidence="2">
    <location>
        <begin position="204"/>
        <end position="271"/>
    </location>
</feature>
<feature type="compositionally biased region" description="Low complexity" evidence="2">
    <location>
        <begin position="442"/>
        <end position="458"/>
    </location>
</feature>
<keyword evidence="6" id="KW-1185">Reference proteome</keyword>
<keyword evidence="3" id="KW-0472">Membrane</keyword>
<dbReference type="STRING" id="1036808.A0A0C3E0G5"/>
<feature type="compositionally biased region" description="Polar residues" evidence="2">
    <location>
        <begin position="496"/>
        <end position="516"/>
    </location>
</feature>
<feature type="compositionally biased region" description="Low complexity" evidence="2">
    <location>
        <begin position="313"/>
        <end position="329"/>
    </location>
</feature>
<evidence type="ECO:0000259" key="4">
    <source>
        <dbReference type="PROSITE" id="PS51504"/>
    </source>
</evidence>
<dbReference type="SMART" id="SM00526">
    <property type="entry name" value="H15"/>
    <property type="match status" value="1"/>
</dbReference>
<dbReference type="SUPFAM" id="SSF46785">
    <property type="entry name" value="Winged helix' DNA-binding domain"/>
    <property type="match status" value="1"/>
</dbReference>
<dbReference type="AlphaFoldDB" id="A0A0C3E0G5"/>
<gene>
    <name evidence="5" type="ORF">SCLCIDRAFT_16022</name>
</gene>
<feature type="region of interest" description="Disordered" evidence="2">
    <location>
        <begin position="550"/>
        <end position="583"/>
    </location>
</feature>
<organism evidence="5 6">
    <name type="scientific">Scleroderma citrinum Foug A</name>
    <dbReference type="NCBI Taxonomy" id="1036808"/>
    <lineage>
        <taxon>Eukaryota</taxon>
        <taxon>Fungi</taxon>
        <taxon>Dikarya</taxon>
        <taxon>Basidiomycota</taxon>
        <taxon>Agaricomycotina</taxon>
        <taxon>Agaricomycetes</taxon>
        <taxon>Agaricomycetidae</taxon>
        <taxon>Boletales</taxon>
        <taxon>Sclerodermatineae</taxon>
        <taxon>Sclerodermataceae</taxon>
        <taxon>Scleroderma</taxon>
    </lineage>
</organism>
<evidence type="ECO:0000256" key="2">
    <source>
        <dbReference type="SAM" id="MobiDB-lite"/>
    </source>
</evidence>
<feature type="region of interest" description="Disordered" evidence="2">
    <location>
        <begin position="305"/>
        <end position="352"/>
    </location>
</feature>
<dbReference type="PROSITE" id="PS51504">
    <property type="entry name" value="H15"/>
    <property type="match status" value="1"/>
</dbReference>
<dbReference type="PRINTS" id="PR01217">
    <property type="entry name" value="PRICHEXTENSN"/>
</dbReference>
<keyword evidence="3" id="KW-1133">Transmembrane helix</keyword>
<dbReference type="InterPro" id="IPR036388">
    <property type="entry name" value="WH-like_DNA-bd_sf"/>
</dbReference>
<dbReference type="Gene3D" id="1.10.10.10">
    <property type="entry name" value="Winged helix-like DNA-binding domain superfamily/Winged helix DNA-binding domain"/>
    <property type="match status" value="1"/>
</dbReference>
<dbReference type="HOGENOM" id="CLU_019418_0_0_1"/>
<dbReference type="Proteomes" id="UP000053989">
    <property type="component" value="Unassembled WGS sequence"/>
</dbReference>
<feature type="compositionally biased region" description="Pro residues" evidence="2">
    <location>
        <begin position="470"/>
        <end position="481"/>
    </location>
</feature>
<feature type="region of interest" description="Disordered" evidence="2">
    <location>
        <begin position="645"/>
        <end position="673"/>
    </location>
</feature>
<dbReference type="GO" id="GO:0003677">
    <property type="term" value="F:DNA binding"/>
    <property type="evidence" value="ECO:0007669"/>
    <property type="project" value="InterPro"/>
</dbReference>
<feature type="compositionally biased region" description="Low complexity" evidence="2">
    <location>
        <begin position="554"/>
        <end position="564"/>
    </location>
</feature>
<dbReference type="InParanoid" id="A0A0C3E0G5"/>
<feature type="compositionally biased region" description="Pro residues" evidence="2">
    <location>
        <begin position="330"/>
        <end position="347"/>
    </location>
</feature>
<dbReference type="InterPro" id="IPR005818">
    <property type="entry name" value="Histone_H1/H5_H15"/>
</dbReference>
<accession>A0A0C3E0G5</accession>
<reference evidence="5 6" key="1">
    <citation type="submission" date="2014-04" db="EMBL/GenBank/DDBJ databases">
        <authorList>
            <consortium name="DOE Joint Genome Institute"/>
            <person name="Kuo A."/>
            <person name="Kohler A."/>
            <person name="Nagy L.G."/>
            <person name="Floudas D."/>
            <person name="Copeland A."/>
            <person name="Barry K.W."/>
            <person name="Cichocki N."/>
            <person name="Veneault-Fourrey C."/>
            <person name="LaButti K."/>
            <person name="Lindquist E.A."/>
            <person name="Lipzen A."/>
            <person name="Lundell T."/>
            <person name="Morin E."/>
            <person name="Murat C."/>
            <person name="Sun H."/>
            <person name="Tunlid A."/>
            <person name="Henrissat B."/>
            <person name="Grigoriev I.V."/>
            <person name="Hibbett D.S."/>
            <person name="Martin F."/>
            <person name="Nordberg H.P."/>
            <person name="Cantor M.N."/>
            <person name="Hua S.X."/>
        </authorList>
    </citation>
    <scope>NUCLEOTIDE SEQUENCE [LARGE SCALE GENOMIC DNA]</scope>
    <source>
        <strain evidence="5 6">Foug A</strain>
    </source>
</reference>
<keyword evidence="3" id="KW-0812">Transmembrane</keyword>